<dbReference type="STRING" id="747676.F4RR15"/>
<feature type="signal peptide" evidence="2">
    <location>
        <begin position="1"/>
        <end position="32"/>
    </location>
</feature>
<keyword evidence="4" id="KW-1185">Reference proteome</keyword>
<dbReference type="InterPro" id="IPR008657">
    <property type="entry name" value="JTB"/>
</dbReference>
<proteinExistence type="predicted"/>
<organism evidence="4">
    <name type="scientific">Melampsora larici-populina (strain 98AG31 / pathotype 3-4-7)</name>
    <name type="common">Poplar leaf rust fungus</name>
    <dbReference type="NCBI Taxonomy" id="747676"/>
    <lineage>
        <taxon>Eukaryota</taxon>
        <taxon>Fungi</taxon>
        <taxon>Dikarya</taxon>
        <taxon>Basidiomycota</taxon>
        <taxon>Pucciniomycotina</taxon>
        <taxon>Pucciniomycetes</taxon>
        <taxon>Pucciniales</taxon>
        <taxon>Melampsoraceae</taxon>
        <taxon>Melampsora</taxon>
    </lineage>
</organism>
<dbReference type="KEGG" id="mlr:MELLADRAFT_107818"/>
<evidence type="ECO:0000256" key="1">
    <source>
        <dbReference type="SAM" id="Phobius"/>
    </source>
</evidence>
<dbReference type="VEuPathDB" id="FungiDB:MELLADRAFT_107818"/>
<feature type="transmembrane region" description="Helical" evidence="1">
    <location>
        <begin position="189"/>
        <end position="209"/>
    </location>
</feature>
<dbReference type="Pfam" id="PF05439">
    <property type="entry name" value="JTB"/>
    <property type="match status" value="1"/>
</dbReference>
<accession>F4RR15</accession>
<keyword evidence="1" id="KW-1133">Transmembrane helix</keyword>
<dbReference type="HOGENOM" id="CLU_117948_0_0_1"/>
<dbReference type="EMBL" id="GL883114">
    <property type="protein sequence ID" value="EGG05223.1"/>
    <property type="molecule type" value="Genomic_DNA"/>
</dbReference>
<keyword evidence="2" id="KW-0732">Signal</keyword>
<dbReference type="Proteomes" id="UP000001072">
    <property type="component" value="Unassembled WGS sequence"/>
</dbReference>
<protein>
    <recommendedName>
        <fullName evidence="5">Secreted protein</fullName>
    </recommendedName>
</protein>
<dbReference type="AlphaFoldDB" id="F4RR15"/>
<feature type="chain" id="PRO_5003321739" description="Secreted protein" evidence="2">
    <location>
        <begin position="33"/>
        <end position="234"/>
    </location>
</feature>
<keyword evidence="1" id="KW-0812">Transmembrane</keyword>
<evidence type="ECO:0000313" key="3">
    <source>
        <dbReference type="EMBL" id="EGG05223.1"/>
    </source>
</evidence>
<evidence type="ECO:0000313" key="4">
    <source>
        <dbReference type="Proteomes" id="UP000001072"/>
    </source>
</evidence>
<gene>
    <name evidence="3" type="ORF">MELLADRAFT_107818</name>
</gene>
<dbReference type="RefSeq" id="XP_007411588.1">
    <property type="nucleotide sequence ID" value="XM_007411526.1"/>
</dbReference>
<dbReference type="GeneID" id="18923282"/>
<evidence type="ECO:0008006" key="5">
    <source>
        <dbReference type="Google" id="ProtNLM"/>
    </source>
</evidence>
<sequence length="234" mass="26077">MKIKIKMLTSSQSNFILFSISLIINLSTTTTAATTTDVSKNSTSDYACRPIGPCQPCPKEELSNPICEIFQNRRMVHCLYLGSSSPALIASILNQPGTYPAGLINKRNLRHQIEPTFFSKLLKRLISSDQVEEPILNQTTDDHQSSQGIENQVEMDLDHQASIGTASGGAEFPTWEACERVVSKERADFYEFFLCNVIITILSLVTYVLRTRLLINRQYSKLAARIGLNPSVSN</sequence>
<reference evidence="4" key="1">
    <citation type="journal article" date="2011" name="Proc. Natl. Acad. Sci. U.S.A.">
        <title>Obligate biotrophy features unraveled by the genomic analysis of rust fungi.</title>
        <authorList>
            <person name="Duplessis S."/>
            <person name="Cuomo C.A."/>
            <person name="Lin Y.-C."/>
            <person name="Aerts A."/>
            <person name="Tisserant E."/>
            <person name="Veneault-Fourrey C."/>
            <person name="Joly D.L."/>
            <person name="Hacquard S."/>
            <person name="Amselem J."/>
            <person name="Cantarel B.L."/>
            <person name="Chiu R."/>
            <person name="Coutinho P.M."/>
            <person name="Feau N."/>
            <person name="Field M."/>
            <person name="Frey P."/>
            <person name="Gelhaye E."/>
            <person name="Goldberg J."/>
            <person name="Grabherr M.G."/>
            <person name="Kodira C.D."/>
            <person name="Kohler A."/>
            <person name="Kuees U."/>
            <person name="Lindquist E.A."/>
            <person name="Lucas S.M."/>
            <person name="Mago R."/>
            <person name="Mauceli E."/>
            <person name="Morin E."/>
            <person name="Murat C."/>
            <person name="Pangilinan J.L."/>
            <person name="Park R."/>
            <person name="Pearson M."/>
            <person name="Quesneville H."/>
            <person name="Rouhier N."/>
            <person name="Sakthikumar S."/>
            <person name="Salamov A.A."/>
            <person name="Schmutz J."/>
            <person name="Selles B."/>
            <person name="Shapiro H."/>
            <person name="Tanguay P."/>
            <person name="Tuskan G.A."/>
            <person name="Henrissat B."/>
            <person name="Van de Peer Y."/>
            <person name="Rouze P."/>
            <person name="Ellis J.G."/>
            <person name="Dodds P.N."/>
            <person name="Schein J.E."/>
            <person name="Zhong S."/>
            <person name="Hamelin R.C."/>
            <person name="Grigoriev I.V."/>
            <person name="Szabo L.J."/>
            <person name="Martin F."/>
        </authorList>
    </citation>
    <scope>NUCLEOTIDE SEQUENCE [LARGE SCALE GENOMIC DNA]</scope>
    <source>
        <strain evidence="4">98AG31 / pathotype 3-4-7</strain>
    </source>
</reference>
<name>F4RR15_MELLP</name>
<dbReference type="OrthoDB" id="2525787at2759"/>
<keyword evidence="1" id="KW-0472">Membrane</keyword>
<evidence type="ECO:0000256" key="2">
    <source>
        <dbReference type="SAM" id="SignalP"/>
    </source>
</evidence>
<dbReference type="eggNOG" id="ENOG502RAIF">
    <property type="taxonomic scope" value="Eukaryota"/>
</dbReference>
<dbReference type="GO" id="GO:0016020">
    <property type="term" value="C:membrane"/>
    <property type="evidence" value="ECO:0007669"/>
    <property type="project" value="InterPro"/>
</dbReference>
<dbReference type="InParanoid" id="F4RR15"/>